<dbReference type="EnsemblMetazoa" id="Aqu2.1.35940_001">
    <property type="protein sequence ID" value="Aqu2.1.35940_001"/>
    <property type="gene ID" value="Aqu2.1.35940"/>
</dbReference>
<dbReference type="Gene3D" id="3.30.70.120">
    <property type="match status" value="1"/>
</dbReference>
<dbReference type="Pfam" id="PF03091">
    <property type="entry name" value="CutA1"/>
    <property type="match status" value="1"/>
</dbReference>
<dbReference type="KEGG" id="aqu:100640743"/>
<sequence length="154" mass="17488">MLQFLLRRIPVLCDSTKSSLTYRCSYLPLVTAGYNIQAKMSSTSTSSCLVTFVTCPSMEVARDLSRNILRSRLAACVNIIPQITSIYEWEGELQEDSEFLMVVKTSKDQISSLTSFIEQNHPYDVPEVISTEINHGSKKYLDWVMSSTKMQQEN</sequence>
<reference evidence="3" key="1">
    <citation type="journal article" date="2010" name="Nature">
        <title>The Amphimedon queenslandica genome and the evolution of animal complexity.</title>
        <authorList>
            <person name="Srivastava M."/>
            <person name="Simakov O."/>
            <person name="Chapman J."/>
            <person name="Fahey B."/>
            <person name="Gauthier M.E."/>
            <person name="Mitros T."/>
            <person name="Richards G.S."/>
            <person name="Conaco C."/>
            <person name="Dacre M."/>
            <person name="Hellsten U."/>
            <person name="Larroux C."/>
            <person name="Putnam N.H."/>
            <person name="Stanke M."/>
            <person name="Adamska M."/>
            <person name="Darling A."/>
            <person name="Degnan S.M."/>
            <person name="Oakley T.H."/>
            <person name="Plachetzki D.C."/>
            <person name="Zhai Y."/>
            <person name="Adamski M."/>
            <person name="Calcino A."/>
            <person name="Cummins S.F."/>
            <person name="Goodstein D.M."/>
            <person name="Harris C."/>
            <person name="Jackson D.J."/>
            <person name="Leys S.P."/>
            <person name="Shu S."/>
            <person name="Woodcroft B.J."/>
            <person name="Vervoort M."/>
            <person name="Kosik K.S."/>
            <person name="Manning G."/>
            <person name="Degnan B.M."/>
            <person name="Rokhsar D.S."/>
        </authorList>
    </citation>
    <scope>NUCLEOTIDE SEQUENCE [LARGE SCALE GENOMIC DNA]</scope>
</reference>
<dbReference type="OrthoDB" id="2017693at2759"/>
<dbReference type="GO" id="GO:0005507">
    <property type="term" value="F:copper ion binding"/>
    <property type="evidence" value="ECO:0007669"/>
    <property type="project" value="TreeGrafter"/>
</dbReference>
<gene>
    <name evidence="2" type="primary">100640743</name>
</gene>
<evidence type="ECO:0000313" key="3">
    <source>
        <dbReference type="Proteomes" id="UP000007879"/>
    </source>
</evidence>
<dbReference type="STRING" id="400682.A0A1X7V6M9"/>
<dbReference type="InterPro" id="IPR004323">
    <property type="entry name" value="Ion_tolerance_CutA"/>
</dbReference>
<proteinExistence type="inferred from homology"/>
<dbReference type="InterPro" id="IPR015867">
    <property type="entry name" value="N-reg_PII/ATP_PRibTrfase_C"/>
</dbReference>
<dbReference type="PANTHER" id="PTHR23419:SF8">
    <property type="entry name" value="FI09726P"/>
    <property type="match status" value="1"/>
</dbReference>
<evidence type="ECO:0000313" key="2">
    <source>
        <dbReference type="EnsemblMetazoa" id="Aqu2.1.35940_001"/>
    </source>
</evidence>
<name>A0A1X7V6M9_AMPQE</name>
<dbReference type="InParanoid" id="A0A1X7V6M9"/>
<dbReference type="Proteomes" id="UP000007879">
    <property type="component" value="Unassembled WGS sequence"/>
</dbReference>
<organism evidence="2">
    <name type="scientific">Amphimedon queenslandica</name>
    <name type="common">Sponge</name>
    <dbReference type="NCBI Taxonomy" id="400682"/>
    <lineage>
        <taxon>Eukaryota</taxon>
        <taxon>Metazoa</taxon>
        <taxon>Porifera</taxon>
        <taxon>Demospongiae</taxon>
        <taxon>Heteroscleromorpha</taxon>
        <taxon>Haplosclerida</taxon>
        <taxon>Niphatidae</taxon>
        <taxon>Amphimedon</taxon>
    </lineage>
</organism>
<dbReference type="SUPFAM" id="SSF54913">
    <property type="entry name" value="GlnB-like"/>
    <property type="match status" value="1"/>
</dbReference>
<evidence type="ECO:0000256" key="1">
    <source>
        <dbReference type="ARBA" id="ARBA00010169"/>
    </source>
</evidence>
<dbReference type="GO" id="GO:0010038">
    <property type="term" value="P:response to metal ion"/>
    <property type="evidence" value="ECO:0007669"/>
    <property type="project" value="InterPro"/>
</dbReference>
<accession>A0A1X7V6M9</accession>
<dbReference type="InterPro" id="IPR011322">
    <property type="entry name" value="N-reg_PII-like_a/b"/>
</dbReference>
<comment type="similarity">
    <text evidence="1">Belongs to the CutA family.</text>
</comment>
<protein>
    <submittedName>
        <fullName evidence="2">Uncharacterized protein</fullName>
    </submittedName>
</protein>
<keyword evidence="3" id="KW-1185">Reference proteome</keyword>
<reference evidence="2" key="2">
    <citation type="submission" date="2017-05" db="UniProtKB">
        <authorList>
            <consortium name="EnsemblMetazoa"/>
        </authorList>
    </citation>
    <scope>IDENTIFICATION</scope>
</reference>
<dbReference type="PANTHER" id="PTHR23419">
    <property type="entry name" value="DIVALENT CATION TOLERANCE CUTA-RELATED"/>
    <property type="match status" value="1"/>
</dbReference>
<dbReference type="AlphaFoldDB" id="A0A1X7V6M9"/>
<dbReference type="EnsemblMetazoa" id="XM_003385386.3">
    <property type="protein sequence ID" value="XP_003385434.2"/>
    <property type="gene ID" value="LOC100640743"/>
</dbReference>